<organism evidence="2 3">
    <name type="scientific">Batrachochytrium dendrobatidis (strain JEL423)</name>
    <dbReference type="NCBI Taxonomy" id="403673"/>
    <lineage>
        <taxon>Eukaryota</taxon>
        <taxon>Fungi</taxon>
        <taxon>Fungi incertae sedis</taxon>
        <taxon>Chytridiomycota</taxon>
        <taxon>Chytridiomycota incertae sedis</taxon>
        <taxon>Chytridiomycetes</taxon>
        <taxon>Rhizophydiales</taxon>
        <taxon>Rhizophydiales incertae sedis</taxon>
        <taxon>Batrachochytrium</taxon>
    </lineage>
</organism>
<gene>
    <name evidence="2" type="ORF">BDEG_20381</name>
</gene>
<dbReference type="EMBL" id="DS022300">
    <property type="protein sequence ID" value="OAJ36182.1"/>
    <property type="molecule type" value="Genomic_DNA"/>
</dbReference>
<evidence type="ECO:0000313" key="3">
    <source>
        <dbReference type="Proteomes" id="UP000077115"/>
    </source>
</evidence>
<dbReference type="AlphaFoldDB" id="A0A177W901"/>
<sequence>MNPLDTTNHSSPQKRFSVVSDTTSPTTAPLGSTFSSFSFSSLWGNASRRSSMSDAVSPTSSLGSQFNFGTGTDAAASATSLSSFSPPGSESNQSSYPFSSLPRTIKMRAITIPRMMSQTSATMDHQPQHPLLMQSQQSEQNIKMPPLRRTSLKSTTTLFTGVSVEELLLHSI</sequence>
<reference evidence="2 3" key="1">
    <citation type="submission" date="2006-10" db="EMBL/GenBank/DDBJ databases">
        <title>The Genome Sequence of Batrachochytrium dendrobatidis JEL423.</title>
        <authorList>
            <consortium name="The Broad Institute Genome Sequencing Platform"/>
            <person name="Birren B."/>
            <person name="Lander E."/>
            <person name="Galagan J."/>
            <person name="Cuomo C."/>
            <person name="Devon K."/>
            <person name="Jaffe D."/>
            <person name="Butler J."/>
            <person name="Alvarez P."/>
            <person name="Gnerre S."/>
            <person name="Grabherr M."/>
            <person name="Kleber M."/>
            <person name="Mauceli E."/>
            <person name="Brockman W."/>
            <person name="Young S."/>
            <person name="LaButti K."/>
            <person name="Sykes S."/>
            <person name="DeCaprio D."/>
            <person name="Crawford M."/>
            <person name="Koehrsen M."/>
            <person name="Engels R."/>
            <person name="Montgomery P."/>
            <person name="Pearson M."/>
            <person name="Howarth C."/>
            <person name="Larson L."/>
            <person name="White J."/>
            <person name="O'Leary S."/>
            <person name="Kodira C."/>
            <person name="Zeng Q."/>
            <person name="Yandava C."/>
            <person name="Alvarado L."/>
            <person name="Longcore J."/>
            <person name="James T."/>
        </authorList>
    </citation>
    <scope>NUCLEOTIDE SEQUENCE [LARGE SCALE GENOMIC DNA]</scope>
    <source>
        <strain evidence="2 3">JEL423</strain>
    </source>
</reference>
<name>A0A177W901_BATDL</name>
<dbReference type="Proteomes" id="UP000077115">
    <property type="component" value="Unassembled WGS sequence"/>
</dbReference>
<dbReference type="VEuPathDB" id="FungiDB:BDEG_20381"/>
<feature type="region of interest" description="Disordered" evidence="1">
    <location>
        <begin position="77"/>
        <end position="100"/>
    </location>
</feature>
<feature type="compositionally biased region" description="Low complexity" evidence="1">
    <location>
        <begin position="77"/>
        <end position="95"/>
    </location>
</feature>
<proteinExistence type="predicted"/>
<evidence type="ECO:0000313" key="2">
    <source>
        <dbReference type="EMBL" id="OAJ36182.1"/>
    </source>
</evidence>
<evidence type="ECO:0000256" key="1">
    <source>
        <dbReference type="SAM" id="MobiDB-lite"/>
    </source>
</evidence>
<feature type="compositionally biased region" description="Polar residues" evidence="1">
    <location>
        <begin position="1"/>
        <end position="30"/>
    </location>
</feature>
<protein>
    <submittedName>
        <fullName evidence="2">Uncharacterized protein</fullName>
    </submittedName>
</protein>
<feature type="region of interest" description="Disordered" evidence="1">
    <location>
        <begin position="1"/>
        <end position="35"/>
    </location>
</feature>
<accession>A0A177W901</accession>
<reference evidence="2 3" key="2">
    <citation type="submission" date="2016-05" db="EMBL/GenBank/DDBJ databases">
        <title>Lineage-specific infection strategies underlie the spectrum of fungal disease in amphibians.</title>
        <authorList>
            <person name="Cuomo C.A."/>
            <person name="Farrer R.A."/>
            <person name="James T."/>
            <person name="Longcore J."/>
            <person name="Birren B."/>
        </authorList>
    </citation>
    <scope>NUCLEOTIDE SEQUENCE [LARGE SCALE GENOMIC DNA]</scope>
    <source>
        <strain evidence="2 3">JEL423</strain>
    </source>
</reference>